<reference evidence="2 3" key="1">
    <citation type="journal article" date="2015" name="Genome Biol.">
        <title>Comparative genomics of Steinernema reveals deeply conserved gene regulatory networks.</title>
        <authorList>
            <person name="Dillman A.R."/>
            <person name="Macchietto M."/>
            <person name="Porter C.F."/>
            <person name="Rogers A."/>
            <person name="Williams B."/>
            <person name="Antoshechkin I."/>
            <person name="Lee M.M."/>
            <person name="Goodwin Z."/>
            <person name="Lu X."/>
            <person name="Lewis E.E."/>
            <person name="Goodrich-Blair H."/>
            <person name="Stock S.P."/>
            <person name="Adams B.J."/>
            <person name="Sternberg P.W."/>
            <person name="Mortazavi A."/>
        </authorList>
    </citation>
    <scope>NUCLEOTIDE SEQUENCE [LARGE SCALE GENOMIC DNA]</scope>
    <source>
        <strain evidence="2 3">ALL</strain>
    </source>
</reference>
<evidence type="ECO:0000256" key="1">
    <source>
        <dbReference type="SAM" id="MobiDB-lite"/>
    </source>
</evidence>
<organism evidence="2 3">
    <name type="scientific">Steinernema carpocapsae</name>
    <name type="common">Entomopathogenic nematode</name>
    <dbReference type="NCBI Taxonomy" id="34508"/>
    <lineage>
        <taxon>Eukaryota</taxon>
        <taxon>Metazoa</taxon>
        <taxon>Ecdysozoa</taxon>
        <taxon>Nematoda</taxon>
        <taxon>Chromadorea</taxon>
        <taxon>Rhabditida</taxon>
        <taxon>Tylenchina</taxon>
        <taxon>Panagrolaimomorpha</taxon>
        <taxon>Strongyloidoidea</taxon>
        <taxon>Steinernematidae</taxon>
        <taxon>Steinernema</taxon>
    </lineage>
</organism>
<dbReference type="AlphaFoldDB" id="A0A4U5LX03"/>
<gene>
    <name evidence="2" type="ORF">L596_027925</name>
</gene>
<keyword evidence="3" id="KW-1185">Reference proteome</keyword>
<sequence length="130" mass="14500">MPVALSPHARRNTPAAPRKQRLSKRRKGSKFPIATAARAPPRSGYLGRRATIISSSPLHSGFTRRATCGNHCPPYRGTWTSRGPQAWYPETASAALRLPATPFPRRLLPRLQSGVISFSYPLRLYFRYVG</sequence>
<feature type="compositionally biased region" description="Basic residues" evidence="1">
    <location>
        <begin position="18"/>
        <end position="29"/>
    </location>
</feature>
<proteinExistence type="predicted"/>
<evidence type="ECO:0000313" key="3">
    <source>
        <dbReference type="Proteomes" id="UP000298663"/>
    </source>
</evidence>
<evidence type="ECO:0000313" key="2">
    <source>
        <dbReference type="EMBL" id="TKR60722.1"/>
    </source>
</evidence>
<accession>A0A4U5LX03</accession>
<dbReference type="EMBL" id="AZBU02000011">
    <property type="protein sequence ID" value="TKR60722.1"/>
    <property type="molecule type" value="Genomic_DNA"/>
</dbReference>
<dbReference type="Proteomes" id="UP000298663">
    <property type="component" value="Unassembled WGS sequence"/>
</dbReference>
<name>A0A4U5LX03_STECR</name>
<reference evidence="2 3" key="2">
    <citation type="journal article" date="2019" name="G3 (Bethesda)">
        <title>Hybrid Assembly of the Genome of the Entomopathogenic Nematode Steinernema carpocapsae Identifies the X-Chromosome.</title>
        <authorList>
            <person name="Serra L."/>
            <person name="Macchietto M."/>
            <person name="Macias-Munoz A."/>
            <person name="McGill C.J."/>
            <person name="Rodriguez I.M."/>
            <person name="Rodriguez B."/>
            <person name="Murad R."/>
            <person name="Mortazavi A."/>
        </authorList>
    </citation>
    <scope>NUCLEOTIDE SEQUENCE [LARGE SCALE GENOMIC DNA]</scope>
    <source>
        <strain evidence="2 3">ALL</strain>
    </source>
</reference>
<feature type="region of interest" description="Disordered" evidence="1">
    <location>
        <begin position="1"/>
        <end position="34"/>
    </location>
</feature>
<comment type="caution">
    <text evidence="2">The sequence shown here is derived from an EMBL/GenBank/DDBJ whole genome shotgun (WGS) entry which is preliminary data.</text>
</comment>
<protein>
    <submittedName>
        <fullName evidence="2">Uncharacterized protein</fullName>
    </submittedName>
</protein>